<dbReference type="EMBL" id="JQ262002">
    <property type="protein sequence ID" value="AEW07924.1"/>
    <property type="molecule type" value="Genomic_DNA"/>
</dbReference>
<dbReference type="PANTHER" id="PTHR13228">
    <property type="entry name" value="CONSERVED OLIGOMERIC GOLGI COMPLEX COMPONENT 5"/>
    <property type="match status" value="1"/>
</dbReference>
<evidence type="ECO:0000313" key="2">
    <source>
        <dbReference type="EMBL" id="AEW07924.1"/>
    </source>
</evidence>
<dbReference type="GO" id="GO:0017119">
    <property type="term" value="C:Golgi transport complex"/>
    <property type="evidence" value="ECO:0007669"/>
    <property type="project" value="InterPro"/>
</dbReference>
<feature type="non-terminal residue" evidence="2">
    <location>
        <position position="1"/>
    </location>
</feature>
<gene>
    <name evidence="2" type="ORF">0_14682_02</name>
</gene>
<protein>
    <recommendedName>
        <fullName evidence="1">Conserved oligomeric Golgi complex subunit 5 N-terminal domain-containing protein</fullName>
    </recommendedName>
</protein>
<reference evidence="2" key="1">
    <citation type="submission" date="2011-12" db="EMBL/GenBank/DDBJ databases">
        <title>Nucleotide Diversity and Divergence in the Loblolly Pine Gene Space.</title>
        <authorList>
            <person name="Neale D.B."/>
            <person name="Wegrzyn J.L."/>
            <person name="Lee J.M."/>
            <person name="Eckert A.J."/>
            <person name="Liechty J.D."/>
            <person name="Stevens K.A."/>
            <person name="Langley C.H."/>
        </authorList>
    </citation>
    <scope>NUCLEOTIDE SEQUENCE</scope>
    <source>
        <strain evidence="2">7817</strain>
        <tissue evidence="2">Megagametophyte</tissue>
    </source>
</reference>
<dbReference type="GO" id="GO:0006891">
    <property type="term" value="P:intra-Golgi vesicle-mediated transport"/>
    <property type="evidence" value="ECO:0007669"/>
    <property type="project" value="InterPro"/>
</dbReference>
<dbReference type="InterPro" id="IPR019465">
    <property type="entry name" value="Cog5"/>
</dbReference>
<accession>H9M9X8</accession>
<dbReference type="AlphaFoldDB" id="H9M9X8"/>
<evidence type="ECO:0000259" key="1">
    <source>
        <dbReference type="Pfam" id="PF10392"/>
    </source>
</evidence>
<proteinExistence type="predicted"/>
<name>H9M9X8_PINRA</name>
<feature type="non-terminal residue" evidence="2">
    <location>
        <position position="69"/>
    </location>
</feature>
<dbReference type="PANTHER" id="PTHR13228:SF3">
    <property type="entry name" value="CONSERVED OLIGOMERIC GOLGI COMPLEX SUBUNIT 5"/>
    <property type="match status" value="1"/>
</dbReference>
<dbReference type="Pfam" id="PF10392">
    <property type="entry name" value="COG5_N"/>
    <property type="match status" value="1"/>
</dbReference>
<organism evidence="2">
    <name type="scientific">Pinus radiata</name>
    <name type="common">Monterey pine</name>
    <name type="synonym">Pinus insignis</name>
    <dbReference type="NCBI Taxonomy" id="3347"/>
    <lineage>
        <taxon>Eukaryota</taxon>
        <taxon>Viridiplantae</taxon>
        <taxon>Streptophyta</taxon>
        <taxon>Embryophyta</taxon>
        <taxon>Tracheophyta</taxon>
        <taxon>Spermatophyta</taxon>
        <taxon>Pinopsida</taxon>
        <taxon>Pinidae</taxon>
        <taxon>Conifers I</taxon>
        <taxon>Pinales</taxon>
        <taxon>Pinaceae</taxon>
        <taxon>Pinus</taxon>
        <taxon>Pinus subgen. Pinus</taxon>
    </lineage>
</organism>
<dbReference type="InterPro" id="IPR049176">
    <property type="entry name" value="COG5_N"/>
</dbReference>
<sequence length="69" mass="7767">FTNDPIFAKFLSDDFNSTKFASEALSSGSAVSCADKLAEGIRLLEKQLRNEVYSRHDELIQQLWSLKDA</sequence>
<feature type="domain" description="Conserved oligomeric Golgi complex subunit 5 N-terminal" evidence="1">
    <location>
        <begin position="9"/>
        <end position="67"/>
    </location>
</feature>